<dbReference type="KEGG" id="msl:Msil_2884"/>
<dbReference type="PROSITE" id="PS50208">
    <property type="entry name" value="CASPASE_P20"/>
    <property type="match status" value="1"/>
</dbReference>
<feature type="region of interest" description="Disordered" evidence="3">
    <location>
        <begin position="1060"/>
        <end position="1155"/>
    </location>
</feature>
<dbReference type="InterPro" id="IPR015917">
    <property type="entry name" value="Pept_C14A"/>
</dbReference>
<dbReference type="Pfam" id="PF00656">
    <property type="entry name" value="Peptidase_C14"/>
    <property type="match status" value="1"/>
</dbReference>
<sequence>MRSSLNALIVVVCGLLALAAALPGAAAAERRVALVIGNSVYKNSALDIPNARNDAEDVAAALKALGFDVLLETDVDLAAASKAIQQFARMSVGADSTLFYFAGHAVQYQGHNYLLPVDAEVKDEISLPFETIAVDNIRAVLDRSNGVKIMVLDACRNNPIADRLAKMASAAPAIDPSERTRGLERIDKSEGIIVAFATSPGDVALDGQERNSPFTKAFLKRLNEPGLEVEMMFRRIANDVREATSGRQRPETYVSLVNEYYLNQTDRVAWEKVKETDDPAALHDFVERFPSSFYAIEARYRLKALERAIAEQKARALKEAELARREKEVAAQEAAARLKADEACRTERAALAAASPRDAEALRRLSASACEEVKGAAQKRLADLEATFAAEAEACRRDAEALAGLSSGRDVDALHALMRETPCVAVKTSAAARIGAVEADLAKAAEICQREESELKGLVERGDGAGLEGLRSRSACPATLPAIAQGLRTITAAAKAACERDASALQAIPERDAASLRAFVAHGACDPVKATAQTRLRELESVLAREEAQCRSEQSALKDLIARGDSAGVGEFRSRARCPAAIAAAETASREIAAAADAACARDNAALNALAPRDVAALRALSDRSSCGAVKTAAAQRLEVAEAALRQEAEACGRDEAQWKDLSGSGDKVAIEAFRKRVDCGRLAPAIERRIAELKTICRADDAALAALNARDADGLRSFLGKAQCDDAKAEAAKRLAALEAAAQREAEICRRDGAQWAERAGSANRADVEAFVKGAECAAVKSAAERRLAELGAICKSDAASLAALGARDAAGLSGFIGKAQCDEVKTDAKQRLARLETVLARDAQICQRDEALMKDVSSADREAFTALRQRAECPSVLAALDRTLADLKQACQREQDALSAIGVGDGAATKSFLESAVCGDVKTAARAKLARIEANEAKAEEACRREDVELTALKTQGAAARGQLDALKGRLTCARLRPDIEAALSQLPEPPPVNTKPQIRAAQTELQRLGCLGPIETGALDGKTRAGFARYFEAKGENAPSASELKVTDEILTKLEGDKAGLCPPADVAEPIQPVRRSKKDLARVPPAEEPSQKAASRPAREKAARPAPAERPVRVAKPQPEQRPRPAPAAPPAQATANKVGGHSASPLGVGF</sequence>
<dbReference type="InterPro" id="IPR029030">
    <property type="entry name" value="Caspase-like_dom_sf"/>
</dbReference>
<dbReference type="GO" id="GO:0004197">
    <property type="term" value="F:cysteine-type endopeptidase activity"/>
    <property type="evidence" value="ECO:0007669"/>
    <property type="project" value="InterPro"/>
</dbReference>
<evidence type="ECO:0000259" key="5">
    <source>
        <dbReference type="PROSITE" id="PS50208"/>
    </source>
</evidence>
<dbReference type="Gene3D" id="3.40.50.1460">
    <property type="match status" value="1"/>
</dbReference>
<dbReference type="RefSeq" id="WP_012591870.1">
    <property type="nucleotide sequence ID" value="NC_011666.1"/>
</dbReference>
<dbReference type="AlphaFoldDB" id="B8ETF9"/>
<feature type="signal peptide" evidence="4">
    <location>
        <begin position="1"/>
        <end position="19"/>
    </location>
</feature>
<gene>
    <name evidence="6" type="ordered locus">Msil_2884</name>
</gene>
<feature type="chain" id="PRO_5002871213" evidence="4">
    <location>
        <begin position="20"/>
        <end position="1155"/>
    </location>
</feature>
<dbReference type="InterPro" id="IPR052039">
    <property type="entry name" value="Caspase-related_regulators"/>
</dbReference>
<keyword evidence="4" id="KW-0732">Signal</keyword>
<reference evidence="6 7" key="1">
    <citation type="journal article" date="2010" name="J. Bacteriol.">
        <title>Complete genome sequence of the aerobic facultative methanotroph Methylocella silvestris BL2.</title>
        <authorList>
            <person name="Chen Y."/>
            <person name="Crombie A."/>
            <person name="Rahman M.T."/>
            <person name="Dedysh S.N."/>
            <person name="Liesack W."/>
            <person name="Stott M.B."/>
            <person name="Alam M."/>
            <person name="Theisen A.R."/>
            <person name="Murrell J.C."/>
            <person name="Dunfield P.F."/>
        </authorList>
    </citation>
    <scope>NUCLEOTIDE SEQUENCE [LARGE SCALE GENOMIC DNA]</scope>
    <source>
        <strain evidence="7">DSM 15510 / CIP 108128 / LMG 27833 / NCIMB 13906 / BL2</strain>
    </source>
</reference>
<dbReference type="Proteomes" id="UP000002257">
    <property type="component" value="Chromosome"/>
</dbReference>
<feature type="coiled-coil region" evidence="2">
    <location>
        <begin position="529"/>
        <end position="563"/>
    </location>
</feature>
<dbReference type="HOGENOM" id="CLU_275938_0_0_5"/>
<dbReference type="InterPro" id="IPR011600">
    <property type="entry name" value="Pept_C14_caspase"/>
</dbReference>
<organism evidence="6 7">
    <name type="scientific">Methylocella silvestris (strain DSM 15510 / CIP 108128 / LMG 27833 / NCIMB 13906 / BL2)</name>
    <dbReference type="NCBI Taxonomy" id="395965"/>
    <lineage>
        <taxon>Bacteria</taxon>
        <taxon>Pseudomonadati</taxon>
        <taxon>Pseudomonadota</taxon>
        <taxon>Alphaproteobacteria</taxon>
        <taxon>Hyphomicrobiales</taxon>
        <taxon>Beijerinckiaceae</taxon>
        <taxon>Methylocella</taxon>
    </lineage>
</organism>
<keyword evidence="7" id="KW-1185">Reference proteome</keyword>
<dbReference type="SUPFAM" id="SSF52129">
    <property type="entry name" value="Caspase-like"/>
    <property type="match status" value="1"/>
</dbReference>
<feature type="coiled-coil region" evidence="2">
    <location>
        <begin position="295"/>
        <end position="337"/>
    </location>
</feature>
<feature type="domain" description="Caspase family p20" evidence="5">
    <location>
        <begin position="29"/>
        <end position="159"/>
    </location>
</feature>
<dbReference type="InterPro" id="IPR001309">
    <property type="entry name" value="Pept_C14_p20"/>
</dbReference>
<evidence type="ECO:0000256" key="3">
    <source>
        <dbReference type="SAM" id="MobiDB-lite"/>
    </source>
</evidence>
<dbReference type="eggNOG" id="COG4249">
    <property type="taxonomic scope" value="Bacteria"/>
</dbReference>
<evidence type="ECO:0000313" key="7">
    <source>
        <dbReference type="Proteomes" id="UP000002257"/>
    </source>
</evidence>
<keyword evidence="2" id="KW-0175">Coiled coil</keyword>
<dbReference type="PANTHER" id="PTHR22576">
    <property type="entry name" value="MUCOSA ASSOCIATED LYMPHOID TISSUE LYMPHOMA TRANSLOCATION PROTEIN 1/PARACASPASE"/>
    <property type="match status" value="1"/>
</dbReference>
<dbReference type="STRING" id="395965.Msil_2884"/>
<accession>B8ETF9</accession>
<dbReference type="GO" id="GO:0006508">
    <property type="term" value="P:proteolysis"/>
    <property type="evidence" value="ECO:0007669"/>
    <property type="project" value="InterPro"/>
</dbReference>
<dbReference type="EMBL" id="CP001280">
    <property type="protein sequence ID" value="ACK51801.1"/>
    <property type="molecule type" value="Genomic_DNA"/>
</dbReference>
<dbReference type="OrthoDB" id="9816009at2"/>
<name>B8ETF9_METSB</name>
<evidence type="ECO:0000256" key="2">
    <source>
        <dbReference type="SAM" id="Coils"/>
    </source>
</evidence>
<evidence type="ECO:0000256" key="1">
    <source>
        <dbReference type="ARBA" id="ARBA00010134"/>
    </source>
</evidence>
<dbReference type="SMART" id="SM00115">
    <property type="entry name" value="CASc"/>
    <property type="match status" value="1"/>
</dbReference>
<comment type="similarity">
    <text evidence="1">Belongs to the peptidase C14A family.</text>
</comment>
<dbReference type="PANTHER" id="PTHR22576:SF37">
    <property type="entry name" value="MUCOSA-ASSOCIATED LYMPHOID TISSUE LYMPHOMA TRANSLOCATION PROTEIN 1"/>
    <property type="match status" value="1"/>
</dbReference>
<evidence type="ECO:0000313" key="6">
    <source>
        <dbReference type="EMBL" id="ACK51801.1"/>
    </source>
</evidence>
<proteinExistence type="inferred from homology"/>
<evidence type="ECO:0000256" key="4">
    <source>
        <dbReference type="SAM" id="SignalP"/>
    </source>
</evidence>
<protein>
    <submittedName>
        <fullName evidence="6">Peptidase C14 caspase catalytic subunit p20</fullName>
    </submittedName>
</protein>